<protein>
    <submittedName>
        <fullName evidence="2">Unannotated protein</fullName>
    </submittedName>
</protein>
<accession>A0A6J6N9Z6</accession>
<dbReference type="GO" id="GO:0045892">
    <property type="term" value="P:negative regulation of DNA-templated transcription"/>
    <property type="evidence" value="ECO:0007669"/>
    <property type="project" value="InterPro"/>
</dbReference>
<reference evidence="2" key="1">
    <citation type="submission" date="2020-05" db="EMBL/GenBank/DDBJ databases">
        <authorList>
            <person name="Chiriac C."/>
            <person name="Salcher M."/>
            <person name="Ghai R."/>
            <person name="Kavagutti S V."/>
        </authorList>
    </citation>
    <scope>NUCLEOTIDE SEQUENCE</scope>
</reference>
<dbReference type="SUPFAM" id="SSF47413">
    <property type="entry name" value="lambda repressor-like DNA-binding domains"/>
    <property type="match status" value="1"/>
</dbReference>
<proteinExistence type="predicted"/>
<dbReference type="SMART" id="SM00530">
    <property type="entry name" value="HTH_XRE"/>
    <property type="match status" value="1"/>
</dbReference>
<dbReference type="InterPro" id="IPR010982">
    <property type="entry name" value="Lambda_DNA-bd_dom_sf"/>
</dbReference>
<feature type="domain" description="HTH cro/C1-type" evidence="1">
    <location>
        <begin position="18"/>
        <end position="74"/>
    </location>
</feature>
<evidence type="ECO:0000313" key="2">
    <source>
        <dbReference type="EMBL" id="CAB4681645.1"/>
    </source>
</evidence>
<dbReference type="InterPro" id="IPR037664">
    <property type="entry name" value="BldD_C"/>
</dbReference>
<dbReference type="Pfam" id="PF21179">
    <property type="entry name" value="BldD-like_C"/>
    <property type="match status" value="1"/>
</dbReference>
<name>A0A6J6N9Z6_9ZZZZ</name>
<organism evidence="2">
    <name type="scientific">freshwater metagenome</name>
    <dbReference type="NCBI Taxonomy" id="449393"/>
    <lineage>
        <taxon>unclassified sequences</taxon>
        <taxon>metagenomes</taxon>
        <taxon>ecological metagenomes</taxon>
    </lineage>
</organism>
<dbReference type="Gene3D" id="1.10.260.40">
    <property type="entry name" value="lambda repressor-like DNA-binding domains"/>
    <property type="match status" value="1"/>
</dbReference>
<dbReference type="EMBL" id="CAEZXJ010000028">
    <property type="protein sequence ID" value="CAB4681645.1"/>
    <property type="molecule type" value="Genomic_DNA"/>
</dbReference>
<dbReference type="Pfam" id="PF01381">
    <property type="entry name" value="HTH_3"/>
    <property type="match status" value="1"/>
</dbReference>
<dbReference type="AlphaFoldDB" id="A0A6J6N9Z6"/>
<evidence type="ECO:0000259" key="1">
    <source>
        <dbReference type="PROSITE" id="PS50943"/>
    </source>
</evidence>
<sequence length="167" mass="19072">MSTYENNTAGAHHLGHALREMRRTRNWTLADFEKASHGRIKAVVLGSYERGSRSVSVDKLQAIAEIYAVPIGVFFSQSSIENSTPEVPNIVIDLRRLREELTINWSKELSALDQFCCGIINYRRDWNGEVLSLRINDVIFLAIMSENSTEKLLKILVSKKVLFNFRD</sequence>
<gene>
    <name evidence="2" type="ORF">UFOPK2372_00291</name>
</gene>
<dbReference type="CDD" id="cd00093">
    <property type="entry name" value="HTH_XRE"/>
    <property type="match status" value="1"/>
</dbReference>
<dbReference type="InterPro" id="IPR001387">
    <property type="entry name" value="Cro/C1-type_HTH"/>
</dbReference>
<dbReference type="GO" id="GO:0003677">
    <property type="term" value="F:DNA binding"/>
    <property type="evidence" value="ECO:0007669"/>
    <property type="project" value="InterPro"/>
</dbReference>
<dbReference type="Gene3D" id="1.10.10.1930">
    <property type="match status" value="1"/>
</dbReference>
<dbReference type="InterPro" id="IPR038099">
    <property type="entry name" value="BldD-like_C_sf"/>
</dbReference>
<dbReference type="PROSITE" id="PS50943">
    <property type="entry name" value="HTH_CROC1"/>
    <property type="match status" value="1"/>
</dbReference>